<evidence type="ECO:0000313" key="1">
    <source>
        <dbReference type="EMBL" id="ETP40770.1"/>
    </source>
</evidence>
<gene>
    <name evidence="1" type="ORF">F442_11940</name>
</gene>
<dbReference type="EMBL" id="ANIY01002491">
    <property type="protein sequence ID" value="ETP40770.1"/>
    <property type="molecule type" value="Genomic_DNA"/>
</dbReference>
<accession>W2Z151</accession>
<dbReference type="Proteomes" id="UP000018948">
    <property type="component" value="Unassembled WGS sequence"/>
</dbReference>
<dbReference type="OrthoDB" id="127213at2759"/>
<protein>
    <submittedName>
        <fullName evidence="1">Uncharacterized protein</fullName>
    </submittedName>
</protein>
<reference evidence="1 2" key="1">
    <citation type="submission" date="2013-11" db="EMBL/GenBank/DDBJ databases">
        <title>The Genome Sequence of Phytophthora parasitica P10297.</title>
        <authorList>
            <consortium name="The Broad Institute Genomics Platform"/>
            <person name="Russ C."/>
            <person name="Tyler B."/>
            <person name="Panabieres F."/>
            <person name="Shan W."/>
            <person name="Tripathy S."/>
            <person name="Grunwald N."/>
            <person name="Machado M."/>
            <person name="Johnson C.S."/>
            <person name="Walker B."/>
            <person name="Young S.K."/>
            <person name="Zeng Q."/>
            <person name="Gargeya S."/>
            <person name="Fitzgerald M."/>
            <person name="Haas B."/>
            <person name="Abouelleil A."/>
            <person name="Allen A.W."/>
            <person name="Alvarado L."/>
            <person name="Arachchi H.M."/>
            <person name="Berlin A.M."/>
            <person name="Chapman S.B."/>
            <person name="Gainer-Dewar J."/>
            <person name="Goldberg J."/>
            <person name="Griggs A."/>
            <person name="Gujja S."/>
            <person name="Hansen M."/>
            <person name="Howarth C."/>
            <person name="Imamovic A."/>
            <person name="Ireland A."/>
            <person name="Larimer J."/>
            <person name="McCowan C."/>
            <person name="Murphy C."/>
            <person name="Pearson M."/>
            <person name="Poon T.W."/>
            <person name="Priest M."/>
            <person name="Roberts A."/>
            <person name="Saif S."/>
            <person name="Shea T."/>
            <person name="Sisk P."/>
            <person name="Sykes S."/>
            <person name="Wortman J."/>
            <person name="Nusbaum C."/>
            <person name="Birren B."/>
        </authorList>
    </citation>
    <scope>NUCLEOTIDE SEQUENCE [LARGE SCALE GENOMIC DNA]</scope>
    <source>
        <strain evidence="1 2">P10297</strain>
    </source>
</reference>
<organism evidence="1 2">
    <name type="scientific">Phytophthora nicotianae P10297</name>
    <dbReference type="NCBI Taxonomy" id="1317064"/>
    <lineage>
        <taxon>Eukaryota</taxon>
        <taxon>Sar</taxon>
        <taxon>Stramenopiles</taxon>
        <taxon>Oomycota</taxon>
        <taxon>Peronosporomycetes</taxon>
        <taxon>Peronosporales</taxon>
        <taxon>Peronosporaceae</taxon>
        <taxon>Phytophthora</taxon>
    </lineage>
</organism>
<name>W2Z151_PHYNI</name>
<comment type="caution">
    <text evidence="1">The sequence shown here is derived from an EMBL/GenBank/DDBJ whole genome shotgun (WGS) entry which is preliminary data.</text>
</comment>
<proteinExistence type="predicted"/>
<dbReference type="AlphaFoldDB" id="W2Z151"/>
<evidence type="ECO:0000313" key="2">
    <source>
        <dbReference type="Proteomes" id="UP000018948"/>
    </source>
</evidence>
<sequence>MSSSANDKEMDDRSWIQLYYWAEKTTKQWKKTATLEWKRTKQRQKVASLRQRKIERQQHMQRELEILQNQFKRQLAHLNHTVSASGEYNLCHAVLHLAVESDALRSENSELHKQLQFHQRMLSLAQERLEELNGIQPQDDGAIDVYEQSGKSPWTSRPSSTDSGWHVNFPNGEPSFHFQPFTRDHFDEVIETCVRLLGDCPPYIKLVGTMFGWNIHCAPLTRRLEGGLPVTHARFTTRLNRSFDDINSTMPKLGFNAWPLISTPPNWNRCQRDAVYTEFLQEFEKDAYVMVCNVPGPKHYRFLFLLRRLSWKRRNGKRVSHYMMVIADTKANALNRAAVESQDAVNWVLEGGTFLTFTEVDDKSVDVSYDHWTSCEDERHAQLLFIQWAQFLCRWSERISPSNLLQPEI</sequence>